<accession>A0A431VQU2</accession>
<dbReference type="Proteomes" id="UP000277766">
    <property type="component" value="Unassembled WGS sequence"/>
</dbReference>
<keyword evidence="3 6" id="KW-0812">Transmembrane</keyword>
<dbReference type="PANTHER" id="PTHR33529">
    <property type="entry name" value="SLR0882 PROTEIN-RELATED"/>
    <property type="match status" value="1"/>
</dbReference>
<evidence type="ECO:0000256" key="3">
    <source>
        <dbReference type="ARBA" id="ARBA00022692"/>
    </source>
</evidence>
<reference evidence="7 8" key="1">
    <citation type="submission" date="2018-12" db="EMBL/GenBank/DDBJ databases">
        <title>Deinococcus radiophilus ATCC 27603 genome sequencing and assembly.</title>
        <authorList>
            <person name="Maclea K.S."/>
            <person name="Maynard C.R."/>
        </authorList>
    </citation>
    <scope>NUCLEOTIDE SEQUENCE [LARGE SCALE GENOMIC DNA]</scope>
    <source>
        <strain evidence="7 8">ATCC 27603</strain>
    </source>
</reference>
<gene>
    <name evidence="7" type="ORF">EJ104_10450</name>
</gene>
<comment type="caution">
    <text evidence="7">The sequence shown here is derived from an EMBL/GenBank/DDBJ whole genome shotgun (WGS) entry which is preliminary data.</text>
</comment>
<name>A0A431VQU2_9DEIO</name>
<feature type="transmembrane region" description="Helical" evidence="6">
    <location>
        <begin position="12"/>
        <end position="40"/>
    </location>
</feature>
<keyword evidence="5 6" id="KW-0472">Membrane</keyword>
<organism evidence="7 8">
    <name type="scientific">Deinococcus radiophilus</name>
    <dbReference type="NCBI Taxonomy" id="32062"/>
    <lineage>
        <taxon>Bacteria</taxon>
        <taxon>Thermotogati</taxon>
        <taxon>Deinococcota</taxon>
        <taxon>Deinococci</taxon>
        <taxon>Deinococcales</taxon>
        <taxon>Deinococcaceae</taxon>
        <taxon>Deinococcus</taxon>
    </lineage>
</organism>
<evidence type="ECO:0000313" key="8">
    <source>
        <dbReference type="Proteomes" id="UP000277766"/>
    </source>
</evidence>
<sequence>MSRLTRYILRDVLKWYVMGFLLFVVLQMTDVISQTVGAFLNYDATPQQALATLGYNLPLLLNRSLVLAVPFAVLLSFGRMQGDSEIKAMYAAGVKPLSLVWPLALPFVLVGALTFANSGWLAPWANARWYDAWYDIYGMTPVPPTREMYAYSEGETLFYAGRVSTPEGQGNPDAMLSGVMVQRGDEVITADSGSWNTATQTWTLNDAWVTRPGQPPEFSAKLMTFDQKDTLAPPRPEADQLSNAQLRTELASPTLEGPERRTLEHQLAGRTADSFTAMIFALAAGLLGLLMPGRAWAFAAVLLVIVVYYVPWTLGPQLAAGGALTPALVAWLPNLIFIALAAVLAWRLR</sequence>
<dbReference type="PANTHER" id="PTHR33529:SF6">
    <property type="entry name" value="YJGP_YJGQ FAMILY PERMEASE"/>
    <property type="match status" value="1"/>
</dbReference>
<feature type="transmembrane region" description="Helical" evidence="6">
    <location>
        <begin position="99"/>
        <end position="121"/>
    </location>
</feature>
<dbReference type="Pfam" id="PF03739">
    <property type="entry name" value="LptF_LptG"/>
    <property type="match status" value="1"/>
</dbReference>
<proteinExistence type="predicted"/>
<feature type="transmembrane region" description="Helical" evidence="6">
    <location>
        <begin position="60"/>
        <end position="78"/>
    </location>
</feature>
<dbReference type="RefSeq" id="WP_126352713.1">
    <property type="nucleotide sequence ID" value="NZ_CP086380.1"/>
</dbReference>
<dbReference type="GO" id="GO:0015920">
    <property type="term" value="P:lipopolysaccharide transport"/>
    <property type="evidence" value="ECO:0007669"/>
    <property type="project" value="TreeGrafter"/>
</dbReference>
<evidence type="ECO:0000256" key="4">
    <source>
        <dbReference type="ARBA" id="ARBA00022989"/>
    </source>
</evidence>
<evidence type="ECO:0000256" key="6">
    <source>
        <dbReference type="SAM" id="Phobius"/>
    </source>
</evidence>
<feature type="transmembrane region" description="Helical" evidence="6">
    <location>
        <begin position="324"/>
        <end position="346"/>
    </location>
</feature>
<dbReference type="GO" id="GO:0043190">
    <property type="term" value="C:ATP-binding cassette (ABC) transporter complex"/>
    <property type="evidence" value="ECO:0007669"/>
    <property type="project" value="TreeGrafter"/>
</dbReference>
<comment type="subcellular location">
    <subcellularLocation>
        <location evidence="1">Cell membrane</location>
        <topology evidence="1">Multi-pass membrane protein</topology>
    </subcellularLocation>
</comment>
<keyword evidence="4 6" id="KW-1133">Transmembrane helix</keyword>
<feature type="transmembrane region" description="Helical" evidence="6">
    <location>
        <begin position="295"/>
        <end position="312"/>
    </location>
</feature>
<keyword evidence="2" id="KW-1003">Cell membrane</keyword>
<dbReference type="OrthoDB" id="58676at2"/>
<evidence type="ECO:0000256" key="5">
    <source>
        <dbReference type="ARBA" id="ARBA00023136"/>
    </source>
</evidence>
<keyword evidence="8" id="KW-1185">Reference proteome</keyword>
<evidence type="ECO:0000313" key="7">
    <source>
        <dbReference type="EMBL" id="RTR25545.1"/>
    </source>
</evidence>
<dbReference type="AlphaFoldDB" id="A0A431VQU2"/>
<feature type="transmembrane region" description="Helical" evidence="6">
    <location>
        <begin position="272"/>
        <end position="290"/>
    </location>
</feature>
<evidence type="ECO:0000256" key="1">
    <source>
        <dbReference type="ARBA" id="ARBA00004651"/>
    </source>
</evidence>
<dbReference type="EMBL" id="RXPE01000025">
    <property type="protein sequence ID" value="RTR25545.1"/>
    <property type="molecule type" value="Genomic_DNA"/>
</dbReference>
<evidence type="ECO:0000256" key="2">
    <source>
        <dbReference type="ARBA" id="ARBA00022475"/>
    </source>
</evidence>
<protein>
    <submittedName>
        <fullName evidence="7">YjgP/YjgQ family permease</fullName>
    </submittedName>
</protein>
<dbReference type="InterPro" id="IPR005495">
    <property type="entry name" value="LptG/LptF_permease"/>
</dbReference>